<protein>
    <submittedName>
        <fullName evidence="1">Uncharacterized protein</fullName>
    </submittedName>
</protein>
<sequence>MASAASAPPERANLPRIVAASLIGTTIEWYDNSSDQGYDLRFFRHWPSEVSTKPAPENLVLGVERGGARSGELRTCRQAPQIVTHRSATWALAPTPWRVRTQPSRTRDAFSQAYG</sequence>
<keyword evidence="2" id="KW-1185">Reference proteome</keyword>
<evidence type="ECO:0000313" key="2">
    <source>
        <dbReference type="Proteomes" id="UP001599756"/>
    </source>
</evidence>
<reference evidence="1 2" key="1">
    <citation type="submission" date="2024-09" db="EMBL/GenBank/DDBJ databases">
        <title>The Natural Products Discovery Center: Release of the First 8490 Sequenced Strains for Exploring Actinobacteria Biosynthetic Diversity.</title>
        <authorList>
            <person name="Kalkreuter E."/>
            <person name="Kautsar S.A."/>
            <person name="Yang D."/>
            <person name="Bader C.D."/>
            <person name="Teijaro C.N."/>
            <person name="Fluegel L."/>
            <person name="Davis C.M."/>
            <person name="Simpson J.R."/>
            <person name="Lauterbach L."/>
            <person name="Steele A.D."/>
            <person name="Gui C."/>
            <person name="Meng S."/>
            <person name="Li G."/>
            <person name="Viehrig K."/>
            <person name="Ye F."/>
            <person name="Su P."/>
            <person name="Kiefer A.F."/>
            <person name="Nichols A."/>
            <person name="Cepeda A.J."/>
            <person name="Yan W."/>
            <person name="Fan B."/>
            <person name="Jiang Y."/>
            <person name="Adhikari A."/>
            <person name="Zheng C.-J."/>
            <person name="Schuster L."/>
            <person name="Cowan T.M."/>
            <person name="Smanski M.J."/>
            <person name="Chevrette M.G."/>
            <person name="De Carvalho L.P.S."/>
            <person name="Shen B."/>
        </authorList>
    </citation>
    <scope>NUCLEOTIDE SEQUENCE [LARGE SCALE GENOMIC DNA]</scope>
    <source>
        <strain evidence="1 2">NPDC059500</strain>
    </source>
</reference>
<gene>
    <name evidence="1" type="ORF">ACFW88_02550</name>
</gene>
<organism evidence="1 2">
    <name type="scientific">Streptomyces anandii</name>
    <dbReference type="NCBI Taxonomy" id="285454"/>
    <lineage>
        <taxon>Bacteria</taxon>
        <taxon>Bacillati</taxon>
        <taxon>Actinomycetota</taxon>
        <taxon>Actinomycetes</taxon>
        <taxon>Kitasatosporales</taxon>
        <taxon>Streptomycetaceae</taxon>
        <taxon>Streptomyces</taxon>
    </lineage>
</organism>
<dbReference type="RefSeq" id="WP_381839576.1">
    <property type="nucleotide sequence ID" value="NZ_JBHYTS010000002.1"/>
</dbReference>
<evidence type="ECO:0000313" key="1">
    <source>
        <dbReference type="EMBL" id="MFE1749430.1"/>
    </source>
</evidence>
<name>A0ABW6GYJ5_9ACTN</name>
<dbReference type="EMBL" id="JBHYTS010000002">
    <property type="protein sequence ID" value="MFE1749430.1"/>
    <property type="molecule type" value="Genomic_DNA"/>
</dbReference>
<comment type="caution">
    <text evidence="1">The sequence shown here is derived from an EMBL/GenBank/DDBJ whole genome shotgun (WGS) entry which is preliminary data.</text>
</comment>
<proteinExistence type="predicted"/>
<accession>A0ABW6GYJ5</accession>
<dbReference type="Proteomes" id="UP001599756">
    <property type="component" value="Unassembled WGS sequence"/>
</dbReference>